<evidence type="ECO:0000313" key="5">
    <source>
        <dbReference type="EMBL" id="QXO18488.1"/>
    </source>
</evidence>
<dbReference type="Pfam" id="PF09413">
    <property type="entry name" value="DUF2007"/>
    <property type="match status" value="1"/>
</dbReference>
<gene>
    <name evidence="5" type="ORF">KNV97_09520</name>
</gene>
<dbReference type="InterPro" id="IPR018551">
    <property type="entry name" value="DUF2007"/>
</dbReference>
<keyword evidence="6" id="KW-1185">Reference proteome</keyword>
<proteinExistence type="predicted"/>
<feature type="domain" description="RanBP2-type" evidence="4">
    <location>
        <begin position="80"/>
        <end position="99"/>
    </location>
</feature>
<dbReference type="GO" id="GO:0008270">
    <property type="term" value="F:zinc ion binding"/>
    <property type="evidence" value="ECO:0007669"/>
    <property type="project" value="UniProtKB-KW"/>
</dbReference>
<dbReference type="EMBL" id="CP076643">
    <property type="protein sequence ID" value="QXO18488.1"/>
    <property type="molecule type" value="Genomic_DNA"/>
</dbReference>
<dbReference type="PROSITE" id="PS01358">
    <property type="entry name" value="ZF_RANBP2_1"/>
    <property type="match status" value="1"/>
</dbReference>
<dbReference type="KEGG" id="vos:KNV97_09520"/>
<dbReference type="AlphaFoldDB" id="A0A975UB71"/>
<evidence type="ECO:0000256" key="2">
    <source>
        <dbReference type="ARBA" id="ARBA00022771"/>
    </source>
</evidence>
<evidence type="ECO:0000313" key="6">
    <source>
        <dbReference type="Proteomes" id="UP000694232"/>
    </source>
</evidence>
<dbReference type="RefSeq" id="WP_136484467.1">
    <property type="nucleotide sequence ID" value="NZ_CP076643.1"/>
</dbReference>
<evidence type="ECO:0000256" key="3">
    <source>
        <dbReference type="ARBA" id="ARBA00022833"/>
    </source>
</evidence>
<sequence length="105" mass="11741">MKIFIAANPTDAHLLCELLKQAGIICDVRGEGLFGLRGELPLNDDTAPYIWLFHPEQLAQAQALIEEYTRPAADSKTAAWRCHYCGEMNDAQFALCWQCGKADQE</sequence>
<dbReference type="Pfam" id="PF24463">
    <property type="entry name" value="DUF7577"/>
    <property type="match status" value="1"/>
</dbReference>
<keyword evidence="1" id="KW-0479">Metal-binding</keyword>
<dbReference type="InterPro" id="IPR055999">
    <property type="entry name" value="DUF7577"/>
</dbReference>
<accession>A0A975UB71</accession>
<reference evidence="5" key="1">
    <citation type="submission" date="2021-06" db="EMBL/GenBank/DDBJ databases">
        <title>Vibrio nov. sp., novel gut bacterium isolated from Yellow Sea oyster.</title>
        <authorList>
            <person name="Muhammad N."/>
            <person name="Nguyen T.H."/>
            <person name="Lee Y.-J."/>
            <person name="Ko J."/>
            <person name="Kim S.-G."/>
        </authorList>
    </citation>
    <scope>NUCLEOTIDE SEQUENCE</scope>
    <source>
        <strain evidence="5">OG9-811</strain>
    </source>
</reference>
<protein>
    <submittedName>
        <fullName evidence="5">DUF2007 domain-containing protein</fullName>
    </submittedName>
</protein>
<evidence type="ECO:0000259" key="4">
    <source>
        <dbReference type="PROSITE" id="PS01358"/>
    </source>
</evidence>
<name>A0A975UB71_9VIBR</name>
<dbReference type="InterPro" id="IPR001876">
    <property type="entry name" value="Znf_RanBP2"/>
</dbReference>
<dbReference type="Proteomes" id="UP000694232">
    <property type="component" value="Chromosome 1"/>
</dbReference>
<keyword evidence="3" id="KW-0862">Zinc</keyword>
<organism evidence="5 6">
    <name type="scientific">Vibrio ostreae</name>
    <dbReference type="NCBI Taxonomy" id="2841925"/>
    <lineage>
        <taxon>Bacteria</taxon>
        <taxon>Pseudomonadati</taxon>
        <taxon>Pseudomonadota</taxon>
        <taxon>Gammaproteobacteria</taxon>
        <taxon>Vibrionales</taxon>
        <taxon>Vibrionaceae</taxon>
        <taxon>Vibrio</taxon>
    </lineage>
</organism>
<keyword evidence="2" id="KW-0863">Zinc-finger</keyword>
<evidence type="ECO:0000256" key="1">
    <source>
        <dbReference type="ARBA" id="ARBA00022723"/>
    </source>
</evidence>